<evidence type="ECO:0000313" key="1">
    <source>
        <dbReference type="EMBL" id="CAB4267967.1"/>
    </source>
</evidence>
<dbReference type="AlphaFoldDB" id="A0A6J5TXN3"/>
<sequence length="51" mass="5590">MRGERVEDEGWVSGGCWVGRGEPCGAVMAGRGIRRASGLDRCPLFSFYILE</sequence>
<gene>
    <name evidence="1" type="ORF">CURHAP_LOCUS10925</name>
</gene>
<accession>A0A6J5TXN3</accession>
<evidence type="ECO:0000313" key="2">
    <source>
        <dbReference type="Proteomes" id="UP000507222"/>
    </source>
</evidence>
<organism evidence="1 2">
    <name type="scientific">Prunus armeniaca</name>
    <name type="common">Apricot</name>
    <name type="synonym">Armeniaca vulgaris</name>
    <dbReference type="NCBI Taxonomy" id="36596"/>
    <lineage>
        <taxon>Eukaryota</taxon>
        <taxon>Viridiplantae</taxon>
        <taxon>Streptophyta</taxon>
        <taxon>Embryophyta</taxon>
        <taxon>Tracheophyta</taxon>
        <taxon>Spermatophyta</taxon>
        <taxon>Magnoliopsida</taxon>
        <taxon>eudicotyledons</taxon>
        <taxon>Gunneridae</taxon>
        <taxon>Pentapetalae</taxon>
        <taxon>rosids</taxon>
        <taxon>fabids</taxon>
        <taxon>Rosales</taxon>
        <taxon>Rosaceae</taxon>
        <taxon>Amygdaloideae</taxon>
        <taxon>Amygdaleae</taxon>
        <taxon>Prunus</taxon>
    </lineage>
</organism>
<dbReference type="Proteomes" id="UP000507222">
    <property type="component" value="Unassembled WGS sequence"/>
</dbReference>
<proteinExistence type="predicted"/>
<reference evidence="1 2" key="1">
    <citation type="submission" date="2020-05" db="EMBL/GenBank/DDBJ databases">
        <authorList>
            <person name="Campoy J."/>
            <person name="Schneeberger K."/>
            <person name="Spophaly S."/>
        </authorList>
    </citation>
    <scope>NUCLEOTIDE SEQUENCE [LARGE SCALE GENOMIC DNA]</scope>
    <source>
        <strain evidence="1">PruArmRojPasFocal</strain>
    </source>
</reference>
<protein>
    <submittedName>
        <fullName evidence="1">Uncharacterized protein</fullName>
    </submittedName>
</protein>
<dbReference type="EMBL" id="CAEKDK010000002">
    <property type="protein sequence ID" value="CAB4267967.1"/>
    <property type="molecule type" value="Genomic_DNA"/>
</dbReference>
<name>A0A6J5TXN3_PRUAR</name>